<dbReference type="AlphaFoldDB" id="A0A4R3JHD9"/>
<name>A0A4R3JHD9_9PROT</name>
<accession>A0A4R3JHD9</accession>
<gene>
    <name evidence="1" type="ORF">EDD55_101256</name>
</gene>
<organism evidence="1 2">
    <name type="scientific">Varunaivibrio sulfuroxidans</name>
    <dbReference type="NCBI Taxonomy" id="1773489"/>
    <lineage>
        <taxon>Bacteria</taxon>
        <taxon>Pseudomonadati</taxon>
        <taxon>Pseudomonadota</taxon>
        <taxon>Alphaproteobacteria</taxon>
        <taxon>Rhodospirillales</taxon>
        <taxon>Magnetovibrionaceae</taxon>
        <taxon>Varunaivibrio</taxon>
    </lineage>
</organism>
<dbReference type="Proteomes" id="UP000295304">
    <property type="component" value="Unassembled WGS sequence"/>
</dbReference>
<comment type="caution">
    <text evidence="1">The sequence shown here is derived from an EMBL/GenBank/DDBJ whole genome shotgun (WGS) entry which is preliminary data.</text>
</comment>
<dbReference type="EMBL" id="SLZW01000001">
    <property type="protein sequence ID" value="TCS64925.1"/>
    <property type="molecule type" value="Genomic_DNA"/>
</dbReference>
<evidence type="ECO:0008006" key="3">
    <source>
        <dbReference type="Google" id="ProtNLM"/>
    </source>
</evidence>
<sequence>MPMALFLGHNARGPEIWKTKIKIRGLENRIQKTGIGPRFRSPQKKPESHTIMAANAPRETVGIFTSRDAFESAVAALLKAGFERPDLSVLSSHESLDAAGGQETSWRDALGALVGEIKYEGPLVASGAIVLAGGPVAATLAGIIAAATAGVAASQLLGEVTASPHTDDFARAVDAGSIVLWVRATTVAQENKASEILVENGAQNVHVHTPES</sequence>
<protein>
    <recommendedName>
        <fullName evidence="3">Heat induced stress protein YflT</fullName>
    </recommendedName>
</protein>
<proteinExistence type="predicted"/>
<reference evidence="1 2" key="1">
    <citation type="submission" date="2019-03" db="EMBL/GenBank/DDBJ databases">
        <title>Genomic Encyclopedia of Type Strains, Phase IV (KMG-IV): sequencing the most valuable type-strain genomes for metagenomic binning, comparative biology and taxonomic classification.</title>
        <authorList>
            <person name="Goeker M."/>
        </authorList>
    </citation>
    <scope>NUCLEOTIDE SEQUENCE [LARGE SCALE GENOMIC DNA]</scope>
    <source>
        <strain evidence="1 2">DSM 101688</strain>
    </source>
</reference>
<evidence type="ECO:0000313" key="2">
    <source>
        <dbReference type="Proteomes" id="UP000295304"/>
    </source>
</evidence>
<evidence type="ECO:0000313" key="1">
    <source>
        <dbReference type="EMBL" id="TCS64925.1"/>
    </source>
</evidence>
<keyword evidence="2" id="KW-1185">Reference proteome</keyword>